<proteinExistence type="predicted"/>
<keyword evidence="2" id="KW-1185">Reference proteome</keyword>
<accession>A0ACB7RTC7</accession>
<reference evidence="1" key="1">
    <citation type="submission" date="2020-05" db="EMBL/GenBank/DDBJ databases">
        <title>Large-scale comparative analyses of tick genomes elucidate their genetic diversity and vector capacities.</title>
        <authorList>
            <person name="Jia N."/>
            <person name="Wang J."/>
            <person name="Shi W."/>
            <person name="Du L."/>
            <person name="Sun Y."/>
            <person name="Zhan W."/>
            <person name="Jiang J."/>
            <person name="Wang Q."/>
            <person name="Zhang B."/>
            <person name="Ji P."/>
            <person name="Sakyi L.B."/>
            <person name="Cui X."/>
            <person name="Yuan T."/>
            <person name="Jiang B."/>
            <person name="Yang W."/>
            <person name="Lam T.T.-Y."/>
            <person name="Chang Q."/>
            <person name="Ding S."/>
            <person name="Wang X."/>
            <person name="Zhu J."/>
            <person name="Ruan X."/>
            <person name="Zhao L."/>
            <person name="Wei J."/>
            <person name="Que T."/>
            <person name="Du C."/>
            <person name="Cheng J."/>
            <person name="Dai P."/>
            <person name="Han X."/>
            <person name="Huang E."/>
            <person name="Gao Y."/>
            <person name="Liu J."/>
            <person name="Shao H."/>
            <person name="Ye R."/>
            <person name="Li L."/>
            <person name="Wei W."/>
            <person name="Wang X."/>
            <person name="Wang C."/>
            <person name="Yang T."/>
            <person name="Huo Q."/>
            <person name="Li W."/>
            <person name="Guo W."/>
            <person name="Chen H."/>
            <person name="Zhou L."/>
            <person name="Ni X."/>
            <person name="Tian J."/>
            <person name="Zhou Y."/>
            <person name="Sheng Y."/>
            <person name="Liu T."/>
            <person name="Pan Y."/>
            <person name="Xia L."/>
            <person name="Li J."/>
            <person name="Zhao F."/>
            <person name="Cao W."/>
        </authorList>
    </citation>
    <scope>NUCLEOTIDE SEQUENCE</scope>
    <source>
        <strain evidence="1">Hyas-2018</strain>
    </source>
</reference>
<evidence type="ECO:0000313" key="1">
    <source>
        <dbReference type="EMBL" id="KAH6925951.1"/>
    </source>
</evidence>
<sequence>MPEATKLMYLNKNVNEDYILPKENQQIVKMLRCRGNNLYEVREPSGETYLVSIAANFKRTAWIRRGAFVIVERNKEGSPVKAEIHRFLFPYEITYIQDHGMWPRDFVMEDDPCNGSSDTDDEDLFINGIRPTLDGIDERTTESYSSSSESEDVNTL</sequence>
<protein>
    <submittedName>
        <fullName evidence="1">Uncharacterized protein</fullName>
    </submittedName>
</protein>
<gene>
    <name evidence="1" type="ORF">HPB50_012444</name>
</gene>
<dbReference type="EMBL" id="CM023487">
    <property type="protein sequence ID" value="KAH6925951.1"/>
    <property type="molecule type" value="Genomic_DNA"/>
</dbReference>
<name>A0ACB7RTC7_HYAAI</name>
<organism evidence="1 2">
    <name type="scientific">Hyalomma asiaticum</name>
    <name type="common">Tick</name>
    <dbReference type="NCBI Taxonomy" id="266040"/>
    <lineage>
        <taxon>Eukaryota</taxon>
        <taxon>Metazoa</taxon>
        <taxon>Ecdysozoa</taxon>
        <taxon>Arthropoda</taxon>
        <taxon>Chelicerata</taxon>
        <taxon>Arachnida</taxon>
        <taxon>Acari</taxon>
        <taxon>Parasitiformes</taxon>
        <taxon>Ixodida</taxon>
        <taxon>Ixodoidea</taxon>
        <taxon>Ixodidae</taxon>
        <taxon>Hyalomminae</taxon>
        <taxon>Hyalomma</taxon>
    </lineage>
</organism>
<evidence type="ECO:0000313" key="2">
    <source>
        <dbReference type="Proteomes" id="UP000821845"/>
    </source>
</evidence>
<comment type="caution">
    <text evidence="1">The sequence shown here is derived from an EMBL/GenBank/DDBJ whole genome shotgun (WGS) entry which is preliminary data.</text>
</comment>
<dbReference type="Proteomes" id="UP000821845">
    <property type="component" value="Chromosome 7"/>
</dbReference>